<keyword evidence="7" id="KW-0479">Metal-binding</keyword>
<feature type="domain" description="Isopropylmalate dehydrogenase-like" evidence="14">
    <location>
        <begin position="18"/>
        <end position="364"/>
    </location>
</feature>
<evidence type="ECO:0000256" key="1">
    <source>
        <dbReference type="ARBA" id="ARBA00001936"/>
    </source>
</evidence>
<feature type="binding site" evidence="12">
    <location>
        <position position="105"/>
    </location>
    <ligand>
        <name>D-threo-isocitrate</name>
        <dbReference type="ChEBI" id="CHEBI:15562"/>
    </ligand>
</feature>
<evidence type="ECO:0000256" key="8">
    <source>
        <dbReference type="ARBA" id="ARBA00022842"/>
    </source>
</evidence>
<gene>
    <name evidence="16" type="ORF">AOG54_02035</name>
    <name evidence="15" type="ORF">SE19_06995</name>
</gene>
<dbReference type="OrthoDB" id="23624at2157"/>
<comment type="similarity">
    <text evidence="3">Belongs to the isocitrate and isopropylmalate dehydrogenases family.</text>
</comment>
<evidence type="ECO:0000256" key="11">
    <source>
        <dbReference type="ARBA" id="ARBA00023211"/>
    </source>
</evidence>
<dbReference type="RefSeq" id="WP_048101888.1">
    <property type="nucleotide sequence ID" value="NZ_JBBYJF010000009.1"/>
</dbReference>
<evidence type="ECO:0000259" key="14">
    <source>
        <dbReference type="SMART" id="SM01329"/>
    </source>
</evidence>
<dbReference type="SUPFAM" id="SSF53659">
    <property type="entry name" value="Isocitrate/Isopropylmalate dehydrogenase-like"/>
    <property type="match status" value="1"/>
</dbReference>
<evidence type="ECO:0000256" key="4">
    <source>
        <dbReference type="ARBA" id="ARBA00011738"/>
    </source>
</evidence>
<dbReference type="EMBL" id="LJCQ01000300">
    <property type="protein sequence ID" value="KPV46109.1"/>
    <property type="molecule type" value="Genomic_DNA"/>
</dbReference>
<comment type="caution">
    <text evidence="15">The sequence shown here is derived from an EMBL/GenBank/DDBJ whole genome shotgun (WGS) entry which is preliminary data.</text>
</comment>
<evidence type="ECO:0000256" key="9">
    <source>
        <dbReference type="ARBA" id="ARBA00022857"/>
    </source>
</evidence>
<dbReference type="SMART" id="SM01329">
    <property type="entry name" value="Iso_dh"/>
    <property type="match status" value="1"/>
</dbReference>
<evidence type="ECO:0000256" key="6">
    <source>
        <dbReference type="ARBA" id="ARBA00022532"/>
    </source>
</evidence>
<accession>A0A0N8PQ46</accession>
<dbReference type="InterPro" id="IPR024084">
    <property type="entry name" value="IsoPropMal-DH-like_dom"/>
</dbReference>
<comment type="cofactor">
    <cofactor evidence="1">
        <name>Mn(2+)</name>
        <dbReference type="ChEBI" id="CHEBI:29035"/>
    </cofactor>
</comment>
<evidence type="ECO:0000313" key="18">
    <source>
        <dbReference type="Proteomes" id="UP000050515"/>
    </source>
</evidence>
<protein>
    <recommendedName>
        <fullName evidence="5">isocitrate dehydrogenase (NADP(+))</fullName>
        <ecNumber evidence="5">1.1.1.42</ecNumber>
    </recommendedName>
</protein>
<dbReference type="Proteomes" id="UP000050515">
    <property type="component" value="Unassembled WGS sequence"/>
</dbReference>
<dbReference type="GO" id="GO:0046872">
    <property type="term" value="F:metal ion binding"/>
    <property type="evidence" value="ECO:0007669"/>
    <property type="project" value="UniProtKB-KW"/>
</dbReference>
<keyword evidence="11" id="KW-0464">Manganese</keyword>
<dbReference type="PANTHER" id="PTHR43504">
    <property type="entry name" value="ISOCITRATE DEHYDROGENASE [NADP]"/>
    <property type="match status" value="1"/>
</dbReference>
<evidence type="ECO:0000313" key="17">
    <source>
        <dbReference type="Proteomes" id="UP000050320"/>
    </source>
</evidence>
<evidence type="ECO:0000256" key="3">
    <source>
        <dbReference type="ARBA" id="ARBA00007769"/>
    </source>
</evidence>
<keyword evidence="6" id="KW-0816">Tricarboxylic acid cycle</keyword>
<dbReference type="Pfam" id="PF00180">
    <property type="entry name" value="Iso_dh"/>
    <property type="match status" value="1"/>
</dbReference>
<comment type="cofactor">
    <cofactor evidence="2">
        <name>Mg(2+)</name>
        <dbReference type="ChEBI" id="CHEBI:18420"/>
    </cofactor>
</comment>
<reference evidence="15 18" key="1">
    <citation type="submission" date="2015-09" db="EMBL/GenBank/DDBJ databases">
        <title>Draft genome sequence of Acidiplasma aeolicum DSM 18409.</title>
        <authorList>
            <person name="Hemp J."/>
        </authorList>
    </citation>
    <scope>NUCLEOTIDE SEQUENCE [LARGE SCALE GENOMIC DNA]</scope>
    <source>
        <strain evidence="15 18">V</strain>
    </source>
</reference>
<dbReference type="InterPro" id="IPR004439">
    <property type="entry name" value="Isocitrate_DH_NADP_dimer_prok"/>
</dbReference>
<feature type="binding site" evidence="12">
    <location>
        <position position="101"/>
    </location>
    <ligand>
        <name>D-threo-isocitrate</name>
        <dbReference type="ChEBI" id="CHEBI:15562"/>
    </ligand>
</feature>
<evidence type="ECO:0000256" key="2">
    <source>
        <dbReference type="ARBA" id="ARBA00001946"/>
    </source>
</evidence>
<dbReference type="GO" id="GO:0006099">
    <property type="term" value="P:tricarboxylic acid cycle"/>
    <property type="evidence" value="ECO:0007669"/>
    <property type="project" value="UniProtKB-KW"/>
</dbReference>
<keyword evidence="9" id="KW-0521">NADP</keyword>
<reference evidence="16 17" key="2">
    <citation type="submission" date="2015-09" db="EMBL/GenBank/DDBJ databases">
        <title>Heavy metals and arsenic resistance mechanisms in polyextremophilic archaea of the family Ferroplasmaceae.</title>
        <authorList>
            <person name="Bulaev A.G."/>
            <person name="Kanygina A.V."/>
        </authorList>
    </citation>
    <scope>NUCLEOTIDE SEQUENCE [LARGE SCALE GENOMIC DNA]</scope>
    <source>
        <strain evidence="16 17">VT</strain>
    </source>
</reference>
<dbReference type="PANTHER" id="PTHR43504:SF1">
    <property type="entry name" value="ISOCITRATE DEHYDROGENASE [NADP]"/>
    <property type="match status" value="1"/>
</dbReference>
<evidence type="ECO:0000313" key="15">
    <source>
        <dbReference type="EMBL" id="KPV46109.1"/>
    </source>
</evidence>
<dbReference type="GeneID" id="84221843"/>
<dbReference type="EC" id="1.1.1.42" evidence="5"/>
<sequence length="370" mass="42539">MNITVSDDNKLNVPNHTTVGYIEGDGIGPEITASMIKVVNSAVELAYSGEKSIEWHKIIIGREAYERYGRYIPDISLEEIKKIRVIMKSTLNFLPDRSNINVLLRQKLGLYANVRVIRYLPGISVMIKNFERLYITVIRDSVNNEITFNYSSEKTRDLINFMSENYDINISQDSALMIISQSRFRAKKMAKLAAEYYNYNRKNRITIVYSRINPEFPEWCREEILKLNPSPDVEIMELTEFIGQIIDHPENFDMVLLDNYSNRIILSFLVNSVNIEYGGSFGDGIAFFEAIQGSAPQDAGYDVADPISFIMSGSMMLKYLGWEKSSEIIENAVHQTFIENKLPKDLADREHIEPVKCSEFADEIIKRMKM</sequence>
<evidence type="ECO:0000256" key="5">
    <source>
        <dbReference type="ARBA" id="ARBA00013013"/>
    </source>
</evidence>
<name>A0A0N8PQ46_9ARCH</name>
<feature type="modified residue" description="N6-acetyllysine" evidence="13">
    <location>
        <position position="128"/>
    </location>
</feature>
<evidence type="ECO:0000256" key="7">
    <source>
        <dbReference type="ARBA" id="ARBA00022723"/>
    </source>
</evidence>
<keyword evidence="10" id="KW-0560">Oxidoreductase</keyword>
<dbReference type="EMBL" id="LKBG01000012">
    <property type="protein sequence ID" value="KQB36518.1"/>
    <property type="molecule type" value="Genomic_DNA"/>
</dbReference>
<feature type="modified residue" description="N6-succinyllysine" evidence="13">
    <location>
        <position position="88"/>
    </location>
</feature>
<evidence type="ECO:0000256" key="10">
    <source>
        <dbReference type="ARBA" id="ARBA00023002"/>
    </source>
</evidence>
<evidence type="ECO:0000256" key="13">
    <source>
        <dbReference type="PIRSR" id="PIRSR604439-5"/>
    </source>
</evidence>
<dbReference type="Gene3D" id="3.40.718.10">
    <property type="entry name" value="Isopropylmalate Dehydrogenase"/>
    <property type="match status" value="1"/>
</dbReference>
<comment type="subunit">
    <text evidence="4">Homodimer.</text>
</comment>
<proteinExistence type="inferred from homology"/>
<evidence type="ECO:0000313" key="16">
    <source>
        <dbReference type="EMBL" id="KQB36518.1"/>
    </source>
</evidence>
<feature type="binding site" evidence="12">
    <location>
        <position position="139"/>
    </location>
    <ligand>
        <name>D-threo-isocitrate</name>
        <dbReference type="ChEBI" id="CHEBI:15562"/>
    </ligand>
</feature>
<dbReference type="AlphaFoldDB" id="A0A0N8PQ46"/>
<dbReference type="Proteomes" id="UP000050320">
    <property type="component" value="Unassembled WGS sequence"/>
</dbReference>
<dbReference type="GO" id="GO:0004450">
    <property type="term" value="F:isocitrate dehydrogenase (NADP+) activity"/>
    <property type="evidence" value="ECO:0007669"/>
    <property type="project" value="UniProtKB-EC"/>
</dbReference>
<feature type="binding site" evidence="12">
    <location>
        <position position="115"/>
    </location>
    <ligand>
        <name>D-threo-isocitrate</name>
        <dbReference type="ChEBI" id="CHEBI:15562"/>
    </ligand>
</feature>
<keyword evidence="8" id="KW-0460">Magnesium</keyword>
<evidence type="ECO:0000256" key="12">
    <source>
        <dbReference type="PIRSR" id="PIRSR604439-1"/>
    </source>
</evidence>
<organism evidence="15 18">
    <name type="scientific">Acidiplasma aeolicum</name>
    <dbReference type="NCBI Taxonomy" id="507754"/>
    <lineage>
        <taxon>Archaea</taxon>
        <taxon>Methanobacteriati</taxon>
        <taxon>Thermoplasmatota</taxon>
        <taxon>Thermoplasmata</taxon>
        <taxon>Thermoplasmatales</taxon>
        <taxon>Ferroplasmaceae</taxon>
        <taxon>Acidiplasma</taxon>
    </lineage>
</organism>
<keyword evidence="17" id="KW-1185">Reference proteome</keyword>